<proteinExistence type="predicted"/>
<organism evidence="5 6">
    <name type="scientific">Zafaria cholistanensis</name>
    <dbReference type="NCBI Taxonomy" id="1682741"/>
    <lineage>
        <taxon>Bacteria</taxon>
        <taxon>Bacillati</taxon>
        <taxon>Actinomycetota</taxon>
        <taxon>Actinomycetes</taxon>
        <taxon>Micrococcales</taxon>
        <taxon>Micrococcaceae</taxon>
        <taxon>Zafaria</taxon>
    </lineage>
</organism>
<dbReference type="GO" id="GO:0008233">
    <property type="term" value="F:peptidase activity"/>
    <property type="evidence" value="ECO:0007669"/>
    <property type="project" value="UniProtKB-KW"/>
</dbReference>
<dbReference type="InterPro" id="IPR011650">
    <property type="entry name" value="Peptidase_M20_dimer"/>
</dbReference>
<evidence type="ECO:0000313" key="6">
    <source>
        <dbReference type="Proteomes" id="UP000325307"/>
    </source>
</evidence>
<sequence length="463" mass="49867">MMQGDDAVRAYLDSHTADILARLAEWVRIPSVAEVPEHKHHLLRSANWLAGELRNFGFPSTEIWDGTEAPAVYAEWCAAPGAPTVLVYSHHDVRAVKEGNWDQTAPFDPVGRDGRFYGRGSSDAKGQVLAHLWGLRAHLHASGRAAPAVNIKVLIEGEEEAGSPGLAALLEENRSRLDADAVIFSDTLLWRADHPAVCTSVRGMLGARIEVYGPLTDIHSGAVSGTAPNPVFELARLLAGLHDDAGRIALPGFYDDVEPVSERRRAELAALPFDREDWLKRSHTRSIGGEEGYSVFERLWERPAVEVIALAAGDPVGVARAAVPSMASADLSIRTAAGQKVETVAAQLRRWVEGNIGEGYSHSLSVSSETAQEFYRTPETPFLDALARSMARGFGVAEAGRMGNAGGGPADLLSKALGVPVVFFGTGLVEDNWHDSDESLSIDMLLSGCATLAFLWEELGKQP</sequence>
<accession>A0A5A7NV61</accession>
<gene>
    <name evidence="5" type="ORF">NCCP1664_24520</name>
</gene>
<dbReference type="Gene3D" id="3.30.70.360">
    <property type="match status" value="1"/>
</dbReference>
<dbReference type="GO" id="GO:0046872">
    <property type="term" value="F:metal ion binding"/>
    <property type="evidence" value="ECO:0007669"/>
    <property type="project" value="UniProtKB-KW"/>
</dbReference>
<evidence type="ECO:0000256" key="1">
    <source>
        <dbReference type="ARBA" id="ARBA00022670"/>
    </source>
</evidence>
<keyword evidence="6" id="KW-1185">Reference proteome</keyword>
<evidence type="ECO:0000256" key="3">
    <source>
        <dbReference type="ARBA" id="ARBA00022801"/>
    </source>
</evidence>
<dbReference type="SUPFAM" id="SSF53187">
    <property type="entry name" value="Zn-dependent exopeptidases"/>
    <property type="match status" value="1"/>
</dbReference>
<dbReference type="InterPro" id="IPR051458">
    <property type="entry name" value="Cyt/Met_Dipeptidase"/>
</dbReference>
<dbReference type="Pfam" id="PF07687">
    <property type="entry name" value="M20_dimer"/>
    <property type="match status" value="1"/>
</dbReference>
<dbReference type="GO" id="GO:0006508">
    <property type="term" value="P:proteolysis"/>
    <property type="evidence" value="ECO:0007669"/>
    <property type="project" value="UniProtKB-KW"/>
</dbReference>
<keyword evidence="2" id="KW-0479">Metal-binding</keyword>
<dbReference type="Proteomes" id="UP000325307">
    <property type="component" value="Unassembled WGS sequence"/>
</dbReference>
<protein>
    <submittedName>
        <fullName evidence="5">Peptidase</fullName>
    </submittedName>
</protein>
<reference evidence="5 6" key="1">
    <citation type="submission" date="2019-09" db="EMBL/GenBank/DDBJ databases">
        <title>Arthrobacter zafarii sp. nov., a moderately thermotolerant and halotolerant actinobacterium isolated from Cholistan desert soil of Pakistan.</title>
        <authorList>
            <person name="Amin A."/>
            <person name="Ahmed I."/>
            <person name="Khalid N."/>
            <person name="Schumann P."/>
            <person name="Busse H.J."/>
            <person name="Khan I.U."/>
            <person name="Li S."/>
            <person name="Li W.J."/>
        </authorList>
    </citation>
    <scope>NUCLEOTIDE SEQUENCE [LARGE SCALE GENOMIC DNA]</scope>
    <source>
        <strain evidence="5 6">NCCP-1664</strain>
    </source>
</reference>
<dbReference type="Pfam" id="PF01546">
    <property type="entry name" value="Peptidase_M20"/>
    <property type="match status" value="1"/>
</dbReference>
<keyword evidence="1" id="KW-0645">Protease</keyword>
<evidence type="ECO:0000259" key="4">
    <source>
        <dbReference type="Pfam" id="PF07687"/>
    </source>
</evidence>
<evidence type="ECO:0000256" key="2">
    <source>
        <dbReference type="ARBA" id="ARBA00022723"/>
    </source>
</evidence>
<comment type="caution">
    <text evidence="5">The sequence shown here is derived from an EMBL/GenBank/DDBJ whole genome shotgun (WGS) entry which is preliminary data.</text>
</comment>
<dbReference type="InterPro" id="IPR002933">
    <property type="entry name" value="Peptidase_M20"/>
</dbReference>
<keyword evidence="3" id="KW-0378">Hydrolase</keyword>
<dbReference type="Gene3D" id="3.40.630.10">
    <property type="entry name" value="Zn peptidases"/>
    <property type="match status" value="1"/>
</dbReference>
<dbReference type="AlphaFoldDB" id="A0A5A7NV61"/>
<evidence type="ECO:0000313" key="5">
    <source>
        <dbReference type="EMBL" id="GER23957.1"/>
    </source>
</evidence>
<name>A0A5A7NV61_9MICC</name>
<feature type="domain" description="Peptidase M20 dimerisation" evidence="4">
    <location>
        <begin position="200"/>
        <end position="353"/>
    </location>
</feature>
<dbReference type="EMBL" id="BKDJ01000014">
    <property type="protein sequence ID" value="GER23957.1"/>
    <property type="molecule type" value="Genomic_DNA"/>
</dbReference>
<dbReference type="RefSeq" id="WP_216364714.1">
    <property type="nucleotide sequence ID" value="NZ_BKDJ01000014.1"/>
</dbReference>
<dbReference type="PANTHER" id="PTHR43270:SF12">
    <property type="entry name" value="SUCCINYL-DIAMINOPIMELATE DESUCCINYLASE"/>
    <property type="match status" value="1"/>
</dbReference>
<dbReference type="PANTHER" id="PTHR43270">
    <property type="entry name" value="BETA-ALA-HIS DIPEPTIDASE"/>
    <property type="match status" value="1"/>
</dbReference>